<dbReference type="PRINTS" id="PR00181">
    <property type="entry name" value="MALTOSEBP"/>
</dbReference>
<evidence type="ECO:0000256" key="5">
    <source>
        <dbReference type="RuleBase" id="RU365005"/>
    </source>
</evidence>
<name>A0A916RRF1_9BACI</name>
<dbReference type="AlphaFoldDB" id="A0A916RRF1"/>
<dbReference type="InterPro" id="IPR006059">
    <property type="entry name" value="SBP"/>
</dbReference>
<comment type="caution">
    <text evidence="6">The sequence shown here is derived from an EMBL/GenBank/DDBJ whole genome shotgun (WGS) entry which is preliminary data.</text>
</comment>
<comment type="similarity">
    <text evidence="1 5">Belongs to the bacterial solute-binding protein 1 family.</text>
</comment>
<dbReference type="GO" id="GO:0042956">
    <property type="term" value="P:maltodextrin transmembrane transport"/>
    <property type="evidence" value="ECO:0007669"/>
    <property type="project" value="TreeGrafter"/>
</dbReference>
<dbReference type="Gene3D" id="3.40.190.10">
    <property type="entry name" value="Periplasmic binding protein-like II"/>
    <property type="match status" value="2"/>
</dbReference>
<gene>
    <name evidence="6" type="ORF">GCM10008025_08050</name>
</gene>
<evidence type="ECO:0000313" key="6">
    <source>
        <dbReference type="EMBL" id="GGA66582.1"/>
    </source>
</evidence>
<evidence type="ECO:0000256" key="1">
    <source>
        <dbReference type="ARBA" id="ARBA00008520"/>
    </source>
</evidence>
<proteinExistence type="inferred from homology"/>
<dbReference type="PROSITE" id="PS51257">
    <property type="entry name" value="PROKAR_LIPOPROTEIN"/>
    <property type="match status" value="1"/>
</dbReference>
<feature type="chain" id="PRO_5038159412" description="Maltodextrin-binding protein" evidence="5">
    <location>
        <begin position="22"/>
        <end position="421"/>
    </location>
</feature>
<dbReference type="PANTHER" id="PTHR30061">
    <property type="entry name" value="MALTOSE-BINDING PERIPLASMIC PROTEIN"/>
    <property type="match status" value="1"/>
</dbReference>
<dbReference type="Proteomes" id="UP000613512">
    <property type="component" value="Unassembled WGS sequence"/>
</dbReference>
<dbReference type="SUPFAM" id="SSF53850">
    <property type="entry name" value="Periplasmic binding protein-like II"/>
    <property type="match status" value="1"/>
</dbReference>
<reference evidence="6" key="1">
    <citation type="journal article" date="2014" name="Int. J. Syst. Evol. Microbiol.">
        <title>Complete genome sequence of Corynebacterium casei LMG S-19264T (=DSM 44701T), isolated from a smear-ripened cheese.</title>
        <authorList>
            <consortium name="US DOE Joint Genome Institute (JGI-PGF)"/>
            <person name="Walter F."/>
            <person name="Albersmeier A."/>
            <person name="Kalinowski J."/>
            <person name="Ruckert C."/>
        </authorList>
    </citation>
    <scope>NUCLEOTIDE SEQUENCE</scope>
    <source>
        <strain evidence="6">CGMCC 1.12408</strain>
    </source>
</reference>
<reference evidence="6" key="2">
    <citation type="submission" date="2020-09" db="EMBL/GenBank/DDBJ databases">
        <authorList>
            <person name="Sun Q."/>
            <person name="Zhou Y."/>
        </authorList>
    </citation>
    <scope>NUCLEOTIDE SEQUENCE</scope>
    <source>
        <strain evidence="6">CGMCC 1.12408</strain>
    </source>
</reference>
<keyword evidence="5" id="KW-0472">Membrane</keyword>
<keyword evidence="7" id="KW-1185">Reference proteome</keyword>
<comment type="subcellular location">
    <subcellularLocation>
        <location evidence="5">Cell membrane</location>
        <topology evidence="5">Lipid-anchor</topology>
    </subcellularLocation>
</comment>
<dbReference type="InterPro" id="IPR006060">
    <property type="entry name" value="Maltose/Cyclodextrin-bd"/>
</dbReference>
<dbReference type="GO" id="GO:1901982">
    <property type="term" value="F:maltose binding"/>
    <property type="evidence" value="ECO:0007669"/>
    <property type="project" value="TreeGrafter"/>
</dbReference>
<keyword evidence="2 5" id="KW-0813">Transport</keyword>
<dbReference type="GO" id="GO:0055052">
    <property type="term" value="C:ATP-binding cassette (ABC) transporter complex, substrate-binding subunit-containing"/>
    <property type="evidence" value="ECO:0007669"/>
    <property type="project" value="TreeGrafter"/>
</dbReference>
<dbReference type="PANTHER" id="PTHR30061:SF50">
    <property type="entry name" value="MALTOSE_MALTODEXTRIN-BINDING PERIPLASMIC PROTEIN"/>
    <property type="match status" value="1"/>
</dbReference>
<evidence type="ECO:0000256" key="2">
    <source>
        <dbReference type="ARBA" id="ARBA00022448"/>
    </source>
</evidence>
<dbReference type="RefSeq" id="WP_188383409.1">
    <property type="nucleotide sequence ID" value="NZ_BMEY01000003.1"/>
</dbReference>
<evidence type="ECO:0000256" key="4">
    <source>
        <dbReference type="ARBA" id="ARBA00022729"/>
    </source>
</evidence>
<dbReference type="Pfam" id="PF13416">
    <property type="entry name" value="SBP_bac_8"/>
    <property type="match status" value="1"/>
</dbReference>
<feature type="signal peptide" evidence="5">
    <location>
        <begin position="1"/>
        <end position="21"/>
    </location>
</feature>
<dbReference type="GO" id="GO:0015144">
    <property type="term" value="F:carbohydrate transmembrane transporter activity"/>
    <property type="evidence" value="ECO:0007669"/>
    <property type="project" value="InterPro"/>
</dbReference>
<evidence type="ECO:0000313" key="7">
    <source>
        <dbReference type="Proteomes" id="UP000613512"/>
    </source>
</evidence>
<evidence type="ECO:0000256" key="3">
    <source>
        <dbReference type="ARBA" id="ARBA00022597"/>
    </source>
</evidence>
<keyword evidence="5" id="KW-1003">Cell membrane</keyword>
<organism evidence="6 7">
    <name type="scientific">Ornithinibacillus halotolerans</name>
    <dbReference type="NCBI Taxonomy" id="1274357"/>
    <lineage>
        <taxon>Bacteria</taxon>
        <taxon>Bacillati</taxon>
        <taxon>Bacillota</taxon>
        <taxon>Bacilli</taxon>
        <taxon>Bacillales</taxon>
        <taxon>Bacillaceae</taxon>
        <taxon>Ornithinibacillus</taxon>
    </lineage>
</organism>
<protein>
    <recommendedName>
        <fullName evidence="5">Maltodextrin-binding protein</fullName>
    </recommendedName>
</protein>
<accession>A0A916RRF1</accession>
<keyword evidence="4 5" id="KW-0732">Signal</keyword>
<dbReference type="EMBL" id="BMEY01000003">
    <property type="protein sequence ID" value="GGA66582.1"/>
    <property type="molecule type" value="Genomic_DNA"/>
</dbReference>
<sequence>MKFNWKKLIFIAMLGSLLVLAACGGDNNNNDGKSSDGGDKAAGTLEIGVEAGYIDYVKSIVPKFEEETGIKVTVTERDLFESLEALPLDGPAGIAPDVLIAPYDRVGNLGQQGHLAEYTFPDDGRYDDLDKQQVTIDGKTYGAPFVIEALILYYNKDLIDQAPETFADLEALAEDDRFAFTSEQGRTTAFLANWLDFYSTYGLLSAYGGYVFGENGSDPSDVGLNTEGAIEGIEYATEWFNRWPQGMLDATTAGNFINEQFTTGKAAAIIGGPWSASDFNASGINYGVSMIPSLPNGEEYQPFAGGKAWIASNYAKDKEAAQKWLDFVTNEENQQKLYEDKGEVPANQATRVVVSEAGDELTAAVINQYNEAIPMPSIPEMAEVWTGAETLMFDAASGNKTAEESANDAVEVITENISQKY</sequence>
<dbReference type="GO" id="GO:0015768">
    <property type="term" value="P:maltose transport"/>
    <property type="evidence" value="ECO:0007669"/>
    <property type="project" value="TreeGrafter"/>
</dbReference>
<keyword evidence="3 5" id="KW-0762">Sugar transport</keyword>
<keyword evidence="5" id="KW-0449">Lipoprotein</keyword>